<reference evidence="1 2" key="1">
    <citation type="submission" date="2015-01" db="EMBL/GenBank/DDBJ databases">
        <title>Evolution of Trichinella species and genotypes.</title>
        <authorList>
            <person name="Korhonen P.K."/>
            <person name="Edoardo P."/>
            <person name="Giuseppe L.R."/>
            <person name="Gasser R.B."/>
        </authorList>
    </citation>
    <scope>NUCLEOTIDE SEQUENCE [LARGE SCALE GENOMIC DNA]</scope>
    <source>
        <strain evidence="1">ISS417</strain>
    </source>
</reference>
<proteinExistence type="predicted"/>
<sequence length="98" mass="11068">MSYYFSASLASSRGRKMVDDKSKTVQYNSHTVNSWINDQDDDDDSALENVRQYLPEYPGKENDAHCQYAAGGLVADMPVKSTHRGESVLYYDHLRSAV</sequence>
<dbReference type="Proteomes" id="UP000055048">
    <property type="component" value="Unassembled WGS sequence"/>
</dbReference>
<name>A0A0V0U162_9BILA</name>
<dbReference type="EMBL" id="JYDJ01000086">
    <property type="protein sequence ID" value="KRX44928.1"/>
    <property type="molecule type" value="Genomic_DNA"/>
</dbReference>
<comment type="caution">
    <text evidence="1">The sequence shown here is derived from an EMBL/GenBank/DDBJ whole genome shotgun (WGS) entry which is preliminary data.</text>
</comment>
<keyword evidence="2" id="KW-1185">Reference proteome</keyword>
<gene>
    <name evidence="1" type="ORF">T05_10798</name>
</gene>
<accession>A0A0V0U162</accession>
<protein>
    <submittedName>
        <fullName evidence="1">Uncharacterized protein</fullName>
    </submittedName>
</protein>
<organism evidence="1 2">
    <name type="scientific">Trichinella murrelli</name>
    <dbReference type="NCBI Taxonomy" id="144512"/>
    <lineage>
        <taxon>Eukaryota</taxon>
        <taxon>Metazoa</taxon>
        <taxon>Ecdysozoa</taxon>
        <taxon>Nematoda</taxon>
        <taxon>Enoplea</taxon>
        <taxon>Dorylaimia</taxon>
        <taxon>Trichinellida</taxon>
        <taxon>Trichinellidae</taxon>
        <taxon>Trichinella</taxon>
    </lineage>
</organism>
<dbReference type="OrthoDB" id="10544769at2759"/>
<evidence type="ECO:0000313" key="1">
    <source>
        <dbReference type="EMBL" id="KRX44928.1"/>
    </source>
</evidence>
<evidence type="ECO:0000313" key="2">
    <source>
        <dbReference type="Proteomes" id="UP000055048"/>
    </source>
</evidence>
<dbReference type="AlphaFoldDB" id="A0A0V0U162"/>